<evidence type="ECO:0000256" key="1">
    <source>
        <dbReference type="ARBA" id="ARBA00023157"/>
    </source>
</evidence>
<evidence type="ECO:0000259" key="3">
    <source>
        <dbReference type="Pfam" id="PF08534"/>
    </source>
</evidence>
<dbReference type="AlphaFoldDB" id="A0A0F6B1U7"/>
<keyword evidence="5" id="KW-1185">Reference proteome</keyword>
<keyword evidence="2" id="KW-0676">Redox-active center</keyword>
<reference evidence="4 5" key="1">
    <citation type="journal article" date="2010" name="J. Bacteriol.">
        <title>Short-term signatures of evolutionary change in the Salmonella enterica serovar typhimurium 14028 genome.</title>
        <authorList>
            <person name="Jarvik T."/>
            <person name="Smillie C."/>
            <person name="Groisman E.A."/>
            <person name="Ochman H."/>
        </authorList>
    </citation>
    <scope>NUCLEOTIDE SEQUENCE [LARGE SCALE GENOMIC DNA]</scope>
    <source>
        <strain evidence="5">14028s / SGSC 2262</strain>
    </source>
</reference>
<keyword evidence="4" id="KW-0575">Peroxidase</keyword>
<dbReference type="GO" id="GO:0004601">
    <property type="term" value="F:peroxidase activity"/>
    <property type="evidence" value="ECO:0007669"/>
    <property type="project" value="UniProtKB-KW"/>
</dbReference>
<sequence length="185" mass="20571">MAKIIQTLKGEVFMTPTTTQDYISLGQEHAVTFGKTQLTLKPGILAEGEPLPCTKGLVSHNLLPGYCIPGIKKQIIVVPSLDTPVCEWQVKDYSDRLKSAGSHSTRAVYVLSMDTPFAQARFIREHDIHPGIIFVSDYACRQFLDNSGLKINELSIFARALIECDENNVVTRVSVPRDITHLPVY</sequence>
<keyword evidence="4" id="KW-0560">Oxidoreductase</keyword>
<accession>A0A0F6B1U7</accession>
<name>A0A0F6B1U7_SALT1</name>
<dbReference type="BioCyc" id="SENT588858:STM14_RS09220-MONOMER"/>
<evidence type="ECO:0000256" key="2">
    <source>
        <dbReference type="ARBA" id="ARBA00023284"/>
    </source>
</evidence>
<dbReference type="Proteomes" id="UP000002695">
    <property type="component" value="Chromosome"/>
</dbReference>
<dbReference type="HOGENOM" id="CLU_042529_12_0_6"/>
<dbReference type="InterPro" id="IPR036249">
    <property type="entry name" value="Thioredoxin-like_sf"/>
</dbReference>
<dbReference type="PANTHER" id="PTHR43110:SF1">
    <property type="entry name" value="THIOL PEROXIDASE"/>
    <property type="match status" value="1"/>
</dbReference>
<evidence type="ECO:0000313" key="4">
    <source>
        <dbReference type="EMBL" id="ACY88484.1"/>
    </source>
</evidence>
<dbReference type="SUPFAM" id="SSF52833">
    <property type="entry name" value="Thioredoxin-like"/>
    <property type="match status" value="1"/>
</dbReference>
<dbReference type="InterPro" id="IPR013740">
    <property type="entry name" value="Redoxin"/>
</dbReference>
<dbReference type="PANTHER" id="PTHR43110">
    <property type="entry name" value="THIOL PEROXIDASE"/>
    <property type="match status" value="1"/>
</dbReference>
<protein>
    <submittedName>
        <fullName evidence="4">Thiol peroxidase</fullName>
    </submittedName>
</protein>
<dbReference type="InterPro" id="IPR050455">
    <property type="entry name" value="Tpx_Peroxidase_subfamily"/>
</dbReference>
<evidence type="ECO:0000313" key="5">
    <source>
        <dbReference type="Proteomes" id="UP000002695"/>
    </source>
</evidence>
<proteinExistence type="predicted"/>
<dbReference type="PATRIC" id="fig|588858.6.peg.1908"/>
<dbReference type="RefSeq" id="WP_001062625.1">
    <property type="nucleotide sequence ID" value="NC_016856.1"/>
</dbReference>
<dbReference type="KEGG" id="seo:STM14_2014"/>
<dbReference type="EMBL" id="CP001363">
    <property type="protein sequence ID" value="ACY88484.1"/>
    <property type="molecule type" value="Genomic_DNA"/>
</dbReference>
<dbReference type="Pfam" id="PF08534">
    <property type="entry name" value="Redoxin"/>
    <property type="match status" value="1"/>
</dbReference>
<organism evidence="4 5">
    <name type="scientific">Salmonella typhimurium (strain 14028s / SGSC 2262)</name>
    <dbReference type="NCBI Taxonomy" id="588858"/>
    <lineage>
        <taxon>Bacteria</taxon>
        <taxon>Pseudomonadati</taxon>
        <taxon>Pseudomonadota</taxon>
        <taxon>Gammaproteobacteria</taxon>
        <taxon>Enterobacterales</taxon>
        <taxon>Enterobacteriaceae</taxon>
        <taxon>Salmonella</taxon>
    </lineage>
</organism>
<keyword evidence="1" id="KW-1015">Disulfide bond</keyword>
<feature type="domain" description="Redoxin" evidence="3">
    <location>
        <begin position="71"/>
        <end position="180"/>
    </location>
</feature>
<dbReference type="Gene3D" id="3.40.30.10">
    <property type="entry name" value="Glutaredoxin"/>
    <property type="match status" value="1"/>
</dbReference>
<gene>
    <name evidence="4" type="ordered locus">STM14_2014</name>
</gene>